<evidence type="ECO:0000313" key="3">
    <source>
        <dbReference type="Proteomes" id="UP000028007"/>
    </source>
</evidence>
<evidence type="ECO:0008006" key="4">
    <source>
        <dbReference type="Google" id="ProtNLM"/>
    </source>
</evidence>
<dbReference type="EMBL" id="JNFF01000020">
    <property type="protein sequence ID" value="KEQ31063.1"/>
    <property type="molecule type" value="Genomic_DNA"/>
</dbReference>
<dbReference type="eggNOG" id="ENOG5030WFB">
    <property type="taxonomic scope" value="Bacteria"/>
</dbReference>
<proteinExistence type="predicted"/>
<protein>
    <recommendedName>
        <fullName evidence="4">ATP synthase protein I</fullName>
    </recommendedName>
</protein>
<feature type="transmembrane region" description="Helical" evidence="1">
    <location>
        <begin position="7"/>
        <end position="27"/>
    </location>
</feature>
<keyword evidence="1" id="KW-0472">Membrane</keyword>
<feature type="transmembrane region" description="Helical" evidence="1">
    <location>
        <begin position="39"/>
        <end position="60"/>
    </location>
</feature>
<evidence type="ECO:0000256" key="1">
    <source>
        <dbReference type="SAM" id="Phobius"/>
    </source>
</evidence>
<accession>A0A081PK40</accession>
<keyword evidence="1" id="KW-0812">Transmembrane</keyword>
<dbReference type="RefSeq" id="WP_037438454.1">
    <property type="nucleotide sequence ID" value="NZ_JNFF01000020.1"/>
</dbReference>
<comment type="caution">
    <text evidence="2">The sequence shown here is derived from an EMBL/GenBank/DDBJ whole genome shotgun (WGS) entry which is preliminary data.</text>
</comment>
<feature type="transmembrane region" description="Helical" evidence="1">
    <location>
        <begin position="97"/>
        <end position="120"/>
    </location>
</feature>
<dbReference type="OrthoDB" id="981547at2"/>
<evidence type="ECO:0000313" key="2">
    <source>
        <dbReference type="EMBL" id="KEQ31063.1"/>
    </source>
</evidence>
<dbReference type="AlphaFoldDB" id="A0A081PK40"/>
<organism evidence="2 3">
    <name type="scientific">Pedobacter antarcticus 4BY</name>
    <dbReference type="NCBI Taxonomy" id="1358423"/>
    <lineage>
        <taxon>Bacteria</taxon>
        <taxon>Pseudomonadati</taxon>
        <taxon>Bacteroidota</taxon>
        <taxon>Sphingobacteriia</taxon>
        <taxon>Sphingobacteriales</taxon>
        <taxon>Sphingobacteriaceae</taxon>
        <taxon>Pedobacter</taxon>
    </lineage>
</organism>
<name>A0A081PK40_9SPHI</name>
<keyword evidence="1" id="KW-1133">Transmembrane helix</keyword>
<feature type="transmembrane region" description="Helical" evidence="1">
    <location>
        <begin position="67"/>
        <end position="91"/>
    </location>
</feature>
<reference evidence="2 3" key="1">
    <citation type="journal article" date="1992" name="Int. J. Syst. Bacteriol.">
        <title>Sphingobacterium antarcticus sp. nov. a Psychrotrophic Bacterium from the Soils of Schirmacher Oasis, Antarctica.</title>
        <authorList>
            <person name="Shivaji S."/>
            <person name="Ray M.K."/>
            <person name="Rao N.S."/>
            <person name="Saiserr L."/>
            <person name="Jagannadham M.V."/>
            <person name="Kumar G.S."/>
            <person name="Reddy G."/>
            <person name="Bhargava P.M."/>
        </authorList>
    </citation>
    <scope>NUCLEOTIDE SEQUENCE [LARGE SCALE GENOMIC DNA]</scope>
    <source>
        <strain evidence="2 3">4BY</strain>
    </source>
</reference>
<keyword evidence="3" id="KW-1185">Reference proteome</keyword>
<sequence>MTLPRFTILYLIYGLVLAGVAAALPFLFPDTRLLVDKFWLLFGFLGGLTYIAYLTAYIGIKMDPQAGVVAIMGSIVLKMIFSLAFVLIYSLNSKEKGVVFALNFFSLYLLFSFFEIYSLLCNLRHQNK</sequence>
<gene>
    <name evidence="2" type="ORF">N180_08220</name>
</gene>
<dbReference type="Proteomes" id="UP000028007">
    <property type="component" value="Unassembled WGS sequence"/>
</dbReference>